<dbReference type="HOGENOM" id="CLU_3036163_0_0_1"/>
<evidence type="ECO:0000313" key="2">
    <source>
        <dbReference type="Proteomes" id="UP000011115"/>
    </source>
</evidence>
<dbReference type="PaxDb" id="4113-PGSC0003DMT400024907"/>
<proteinExistence type="predicted"/>
<sequence length="55" mass="5976">MNPPVFTGSKVDESPQNFIQKILRVMHTSEMEMLLVSGMNSGSCLVVKGTSCKMG</sequence>
<evidence type="ECO:0000313" key="1">
    <source>
        <dbReference type="EnsemblPlants" id="PGSC0003DMT400024907"/>
    </source>
</evidence>
<dbReference type="EnsemblPlants" id="PGSC0003DMT400024907">
    <property type="protein sequence ID" value="PGSC0003DMT400024907"/>
    <property type="gene ID" value="PGSC0003DMG400009627"/>
</dbReference>
<accession>M1AKS5</accession>
<name>M1AKS5_SOLTU</name>
<evidence type="ECO:0008006" key="3">
    <source>
        <dbReference type="Google" id="ProtNLM"/>
    </source>
</evidence>
<protein>
    <recommendedName>
        <fullName evidence="3">Gag-pol polyprotein</fullName>
    </recommendedName>
</protein>
<dbReference type="Proteomes" id="UP000011115">
    <property type="component" value="Unassembled WGS sequence"/>
</dbReference>
<keyword evidence="2" id="KW-1185">Reference proteome</keyword>
<organism evidence="1 2">
    <name type="scientific">Solanum tuberosum</name>
    <name type="common">Potato</name>
    <dbReference type="NCBI Taxonomy" id="4113"/>
    <lineage>
        <taxon>Eukaryota</taxon>
        <taxon>Viridiplantae</taxon>
        <taxon>Streptophyta</taxon>
        <taxon>Embryophyta</taxon>
        <taxon>Tracheophyta</taxon>
        <taxon>Spermatophyta</taxon>
        <taxon>Magnoliopsida</taxon>
        <taxon>eudicotyledons</taxon>
        <taxon>Gunneridae</taxon>
        <taxon>Pentapetalae</taxon>
        <taxon>asterids</taxon>
        <taxon>lamiids</taxon>
        <taxon>Solanales</taxon>
        <taxon>Solanaceae</taxon>
        <taxon>Solanoideae</taxon>
        <taxon>Solaneae</taxon>
        <taxon>Solanum</taxon>
    </lineage>
</organism>
<dbReference type="AlphaFoldDB" id="M1AKS5"/>
<dbReference type="Gramene" id="PGSC0003DMT400024907">
    <property type="protein sequence ID" value="PGSC0003DMT400024907"/>
    <property type="gene ID" value="PGSC0003DMG400009627"/>
</dbReference>
<reference evidence="1" key="2">
    <citation type="submission" date="2015-06" db="UniProtKB">
        <authorList>
            <consortium name="EnsemblPlants"/>
        </authorList>
    </citation>
    <scope>IDENTIFICATION</scope>
    <source>
        <strain evidence="1">DM1-3 516 R44</strain>
    </source>
</reference>
<reference evidence="2" key="1">
    <citation type="journal article" date="2011" name="Nature">
        <title>Genome sequence and analysis of the tuber crop potato.</title>
        <authorList>
            <consortium name="The Potato Genome Sequencing Consortium"/>
        </authorList>
    </citation>
    <scope>NUCLEOTIDE SEQUENCE [LARGE SCALE GENOMIC DNA]</scope>
    <source>
        <strain evidence="2">cv. DM1-3 516 R44</strain>
    </source>
</reference>
<dbReference type="InParanoid" id="M1AKS5"/>